<sequence length="237" mass="25518">MNMRPMLCAMALAGLTAGSVLPAAAQAEDAPVVVELFTSQGCSSCPPADALLQELAKRDDIIALALHVDYWDYIGWADSFARPAFTKRQKGYARASGRTAVYTPQMIIDGTHDVVGNRKMDVTALIERAEDRPSPVSVDLTRSGGTLSVALSAKAPVGAVELHLVRYRPEAEVAIHRGENAGHKLRYSQIVTDWDVVARWDGTGAFRTEVPVNGDAPIVVLVQKPDYGPVLAAARLR</sequence>
<name>A0A1N7MZD4_9RHOB</name>
<evidence type="ECO:0000313" key="3">
    <source>
        <dbReference type="Proteomes" id="UP000186684"/>
    </source>
</evidence>
<protein>
    <recommendedName>
        <fullName evidence="4">DUF1223 domain-containing protein</fullName>
    </recommendedName>
</protein>
<evidence type="ECO:0008006" key="4">
    <source>
        <dbReference type="Google" id="ProtNLM"/>
    </source>
</evidence>
<evidence type="ECO:0000256" key="1">
    <source>
        <dbReference type="SAM" id="SignalP"/>
    </source>
</evidence>
<organism evidence="2 3">
    <name type="scientific">Roseivivax lentus</name>
    <dbReference type="NCBI Taxonomy" id="633194"/>
    <lineage>
        <taxon>Bacteria</taxon>
        <taxon>Pseudomonadati</taxon>
        <taxon>Pseudomonadota</taxon>
        <taxon>Alphaproteobacteria</taxon>
        <taxon>Rhodobacterales</taxon>
        <taxon>Roseobacteraceae</taxon>
        <taxon>Roseivivax</taxon>
    </lineage>
</organism>
<dbReference type="SUPFAM" id="SSF52833">
    <property type="entry name" value="Thioredoxin-like"/>
    <property type="match status" value="1"/>
</dbReference>
<feature type="signal peptide" evidence="1">
    <location>
        <begin position="1"/>
        <end position="27"/>
    </location>
</feature>
<dbReference type="InterPro" id="IPR010634">
    <property type="entry name" value="DUF1223"/>
</dbReference>
<keyword evidence="1" id="KW-0732">Signal</keyword>
<dbReference type="AlphaFoldDB" id="A0A1N7MZD4"/>
<evidence type="ECO:0000313" key="2">
    <source>
        <dbReference type="EMBL" id="SIS91445.1"/>
    </source>
</evidence>
<dbReference type="Proteomes" id="UP000186684">
    <property type="component" value="Unassembled WGS sequence"/>
</dbReference>
<dbReference type="PANTHER" id="PTHR36057">
    <property type="match status" value="1"/>
</dbReference>
<dbReference type="EMBL" id="FTOQ01000006">
    <property type="protein sequence ID" value="SIS91445.1"/>
    <property type="molecule type" value="Genomic_DNA"/>
</dbReference>
<dbReference type="STRING" id="633194.SAMN05421759_10680"/>
<dbReference type="PANTHER" id="PTHR36057:SF1">
    <property type="entry name" value="LIPOPROTEIN LIPID ATTACHMENT SITE-LIKE PROTEIN, PUTATIVE (DUF1223)-RELATED"/>
    <property type="match status" value="1"/>
</dbReference>
<proteinExistence type="predicted"/>
<dbReference type="Pfam" id="PF06764">
    <property type="entry name" value="DUF1223"/>
    <property type="match status" value="1"/>
</dbReference>
<accession>A0A1N7MZD4</accession>
<dbReference type="InterPro" id="IPR036249">
    <property type="entry name" value="Thioredoxin-like_sf"/>
</dbReference>
<reference evidence="3" key="1">
    <citation type="submission" date="2017-01" db="EMBL/GenBank/DDBJ databases">
        <authorList>
            <person name="Varghese N."/>
            <person name="Submissions S."/>
        </authorList>
    </citation>
    <scope>NUCLEOTIDE SEQUENCE [LARGE SCALE GENOMIC DNA]</scope>
    <source>
        <strain evidence="3">DSM 29430</strain>
    </source>
</reference>
<gene>
    <name evidence="2" type="ORF">SAMN05421759_10680</name>
</gene>
<feature type="chain" id="PRO_5012591343" description="DUF1223 domain-containing protein" evidence="1">
    <location>
        <begin position="28"/>
        <end position="237"/>
    </location>
</feature>
<keyword evidence="3" id="KW-1185">Reference proteome</keyword>